<name>M5RLK7_9BACT</name>
<organism evidence="1 2">
    <name type="scientific">Rhodopirellula maiorica SM1</name>
    <dbReference type="NCBI Taxonomy" id="1265738"/>
    <lineage>
        <taxon>Bacteria</taxon>
        <taxon>Pseudomonadati</taxon>
        <taxon>Planctomycetota</taxon>
        <taxon>Planctomycetia</taxon>
        <taxon>Pirellulales</taxon>
        <taxon>Pirellulaceae</taxon>
        <taxon>Novipirellula</taxon>
    </lineage>
</organism>
<dbReference type="Proteomes" id="UP000011991">
    <property type="component" value="Unassembled WGS sequence"/>
</dbReference>
<dbReference type="EMBL" id="ANOG01000408">
    <property type="protein sequence ID" value="EMI20213.1"/>
    <property type="molecule type" value="Genomic_DNA"/>
</dbReference>
<protein>
    <submittedName>
        <fullName evidence="1">Uncharacterized protein</fullName>
    </submittedName>
</protein>
<comment type="caution">
    <text evidence="1">The sequence shown here is derived from an EMBL/GenBank/DDBJ whole genome shotgun (WGS) entry which is preliminary data.</text>
</comment>
<proteinExistence type="predicted"/>
<keyword evidence="2" id="KW-1185">Reference proteome</keyword>
<evidence type="ECO:0000313" key="1">
    <source>
        <dbReference type="EMBL" id="EMI20213.1"/>
    </source>
</evidence>
<accession>M5RLK7</accession>
<sequence length="48" mass="5459">MACGIRGIVNLDHFQLVYVDITVAHANLDRRFAHLVSYPTLPHLETIQ</sequence>
<evidence type="ECO:0000313" key="2">
    <source>
        <dbReference type="Proteomes" id="UP000011991"/>
    </source>
</evidence>
<dbReference type="AlphaFoldDB" id="M5RLK7"/>
<dbReference type="PATRIC" id="fig|1265738.3.peg.2870"/>
<gene>
    <name evidence="1" type="ORF">RMSM_02867</name>
</gene>
<reference evidence="1 2" key="1">
    <citation type="journal article" date="2013" name="Mar. Genomics">
        <title>Expression of sulfatases in Rhodopirellula baltica and the diversity of sulfatases in the genus Rhodopirellula.</title>
        <authorList>
            <person name="Wegner C.E."/>
            <person name="Richter-Heitmann T."/>
            <person name="Klindworth A."/>
            <person name="Klockow C."/>
            <person name="Richter M."/>
            <person name="Achstetter T."/>
            <person name="Glockner F.O."/>
            <person name="Harder J."/>
        </authorList>
    </citation>
    <scope>NUCLEOTIDE SEQUENCE [LARGE SCALE GENOMIC DNA]</scope>
    <source>
        <strain evidence="1 2">SM1</strain>
    </source>
</reference>